<evidence type="ECO:0000313" key="1">
    <source>
        <dbReference type="EMBL" id="AID46704.1"/>
    </source>
</evidence>
<organism evidence="1 2">
    <name type="scientific">Pigeonpox virus</name>
    <dbReference type="NCBI Taxonomy" id="10264"/>
    <lineage>
        <taxon>Viruses</taxon>
        <taxon>Varidnaviria</taxon>
        <taxon>Bamfordvirae</taxon>
        <taxon>Nucleocytoviricota</taxon>
        <taxon>Pokkesviricetes</taxon>
        <taxon>Chitovirales</taxon>
        <taxon>Poxviridae</taxon>
        <taxon>Chordopoxvirinae</taxon>
        <taxon>Avipoxvirus</taxon>
        <taxon>Avipoxvirus pigeonpox</taxon>
    </lineage>
</organism>
<reference evidence="1 2" key="1">
    <citation type="journal article" date="2014" name="BMC Genomics">
        <title>The complete genome sequences of poxviruses isolated from a penguin and a pigeon in South Africa and comparison to other sequenced avipoxviruses.</title>
        <authorList>
            <person name="Offerman K."/>
            <person name="Carulei O."/>
            <person name="van der Walt A.P."/>
            <person name="Douglass N."/>
            <person name="Williamson A.L."/>
        </authorList>
    </citation>
    <scope>NUCLEOTIDE SEQUENCE [LARGE SCALE GENOMIC DNA]</scope>
    <source>
        <strain evidence="1">FeP2</strain>
    </source>
</reference>
<gene>
    <name evidence="1" type="ORF">fep_202</name>
</gene>
<dbReference type="SMR" id="A0A068EEH5"/>
<dbReference type="KEGG" id="vg:19737927"/>
<evidence type="ECO:0000313" key="2">
    <source>
        <dbReference type="Proteomes" id="UP000101521"/>
    </source>
</evidence>
<dbReference type="GeneID" id="19737927"/>
<name>A0A068EEH5_9POXV</name>
<dbReference type="RefSeq" id="YP_009046428.1">
    <property type="nucleotide sequence ID" value="NC_024447.1"/>
</dbReference>
<protein>
    <submittedName>
        <fullName evidence="1">Uncharacterized protein</fullName>
    </submittedName>
</protein>
<dbReference type="Proteomes" id="UP000101521">
    <property type="component" value="Segment"/>
</dbReference>
<keyword evidence="2" id="KW-1185">Reference proteome</keyword>
<accession>A0A068EEH5</accession>
<sequence length="120" mass="13795">MDILTIMKQIKNGKDINPSMVTKFVELIGNKELFYDPLPIKLSSNALTDRNTNYSEEHVKSMITIIYGYLPRIIKKNVFVKKISKLLATPPDNTLKRIFGETSEIDINTFIKKFLNELTS</sequence>
<dbReference type="EMBL" id="KJ801920">
    <property type="protein sequence ID" value="AID46704.1"/>
    <property type="molecule type" value="Genomic_DNA"/>
</dbReference>
<proteinExistence type="predicted"/>